<dbReference type="InterPro" id="IPR017981">
    <property type="entry name" value="GPCR_2-like_7TM"/>
</dbReference>
<evidence type="ECO:0000256" key="1">
    <source>
        <dbReference type="ARBA" id="ARBA00004141"/>
    </source>
</evidence>
<dbReference type="GO" id="GO:0007166">
    <property type="term" value="P:cell surface receptor signaling pathway"/>
    <property type="evidence" value="ECO:0007669"/>
    <property type="project" value="InterPro"/>
</dbReference>
<dbReference type="GO" id="GO:0004930">
    <property type="term" value="F:G protein-coupled receptor activity"/>
    <property type="evidence" value="ECO:0007669"/>
    <property type="project" value="TreeGrafter"/>
</dbReference>
<feature type="transmembrane region" description="Helical" evidence="5">
    <location>
        <begin position="329"/>
        <end position="348"/>
    </location>
</feature>
<dbReference type="Proteomes" id="UP000664521">
    <property type="component" value="Unassembled WGS sequence"/>
</dbReference>
<dbReference type="Pfam" id="PF05462">
    <property type="entry name" value="Dicty_CAR"/>
    <property type="match status" value="1"/>
</dbReference>
<feature type="transmembrane region" description="Helical" evidence="5">
    <location>
        <begin position="20"/>
        <end position="41"/>
    </location>
</feature>
<evidence type="ECO:0000256" key="5">
    <source>
        <dbReference type="SAM" id="Phobius"/>
    </source>
</evidence>
<feature type="transmembrane region" description="Helical" evidence="5">
    <location>
        <begin position="124"/>
        <end position="142"/>
    </location>
</feature>
<evidence type="ECO:0000256" key="2">
    <source>
        <dbReference type="ARBA" id="ARBA00022692"/>
    </source>
</evidence>
<accession>A0A8H3I273</accession>
<sequence length="399" mass="44809">MAPALTPEQHRIMAITERIASSISIVGILFIILTYLLASGFSKPINRLVFYASWGNLGLCMVALISVNGPDAGQNSVMCQLQGFLAQLFLGVDAYWAFCMAVNIYLIFFHHWNTHQLQGLDRKYFVVCYGVSLIPATVYLFIETKDRGKIYGGAILWCWVAREWDFLRIAVLYVFMWIAVLIAIVIYIMAGHHVWNKRDALSGFLNPFNEDPFTSVLTTTEVTITSAPRKASLPNVEMREIPNNHIDDSYDPYSVNVEIGQRKPSRPAMFRIPTATRAVALSQENVDSFLYARVAFLFFIALLVTWVPSSVNRAYALAHPDHINFGLNLTSALVFSIQGILNTMVYVVTSKSACRKLWARVKRRAPKEMGHRYSTCGIERQGGQKLGSDATSMTNLTGR</sequence>
<dbReference type="EMBL" id="CAJPDS010000011">
    <property type="protein sequence ID" value="CAF9912232.1"/>
    <property type="molecule type" value="Genomic_DNA"/>
</dbReference>
<dbReference type="PROSITE" id="PS50261">
    <property type="entry name" value="G_PROTEIN_RECEP_F2_4"/>
    <property type="match status" value="1"/>
</dbReference>
<dbReference type="PANTHER" id="PTHR23112">
    <property type="entry name" value="G PROTEIN-COUPLED RECEPTOR 157-RELATED"/>
    <property type="match status" value="1"/>
</dbReference>
<feature type="transmembrane region" description="Helical" evidence="5">
    <location>
        <begin position="166"/>
        <end position="188"/>
    </location>
</feature>
<dbReference type="Gene3D" id="1.20.1070.10">
    <property type="entry name" value="Rhodopsin 7-helix transmembrane proteins"/>
    <property type="match status" value="1"/>
</dbReference>
<keyword evidence="8" id="KW-1185">Reference proteome</keyword>
<keyword evidence="3 5" id="KW-1133">Transmembrane helix</keyword>
<evidence type="ECO:0000313" key="7">
    <source>
        <dbReference type="EMBL" id="CAF9912232.1"/>
    </source>
</evidence>
<feature type="domain" description="G-protein coupled receptors family 2 profile 2" evidence="6">
    <location>
        <begin position="13"/>
        <end position="188"/>
    </location>
</feature>
<name>A0A8H3I273_9LECA</name>
<protein>
    <recommendedName>
        <fullName evidence="6">G-protein coupled receptors family 2 profile 2 domain-containing protein</fullName>
    </recommendedName>
</protein>
<dbReference type="GO" id="GO:0005886">
    <property type="term" value="C:plasma membrane"/>
    <property type="evidence" value="ECO:0007669"/>
    <property type="project" value="TreeGrafter"/>
</dbReference>
<feature type="transmembrane region" description="Helical" evidence="5">
    <location>
        <begin position="48"/>
        <end position="67"/>
    </location>
</feature>
<feature type="transmembrane region" description="Helical" evidence="5">
    <location>
        <begin position="290"/>
        <end position="309"/>
    </location>
</feature>
<keyword evidence="4 5" id="KW-0472">Membrane</keyword>
<gene>
    <name evidence="7" type="ORF">HETSPECPRED_000881</name>
</gene>
<dbReference type="AlphaFoldDB" id="A0A8H3I273"/>
<evidence type="ECO:0000313" key="8">
    <source>
        <dbReference type="Proteomes" id="UP000664521"/>
    </source>
</evidence>
<organism evidence="7 8">
    <name type="scientific">Heterodermia speciosa</name>
    <dbReference type="NCBI Taxonomy" id="116794"/>
    <lineage>
        <taxon>Eukaryota</taxon>
        <taxon>Fungi</taxon>
        <taxon>Dikarya</taxon>
        <taxon>Ascomycota</taxon>
        <taxon>Pezizomycotina</taxon>
        <taxon>Lecanoromycetes</taxon>
        <taxon>OSLEUM clade</taxon>
        <taxon>Lecanoromycetidae</taxon>
        <taxon>Caliciales</taxon>
        <taxon>Physciaceae</taxon>
        <taxon>Heterodermia</taxon>
    </lineage>
</organism>
<keyword evidence="2 5" id="KW-0812">Transmembrane</keyword>
<evidence type="ECO:0000259" key="6">
    <source>
        <dbReference type="PROSITE" id="PS50261"/>
    </source>
</evidence>
<comment type="caution">
    <text evidence="7">The sequence shown here is derived from an EMBL/GenBank/DDBJ whole genome shotgun (WGS) entry which is preliminary data.</text>
</comment>
<evidence type="ECO:0000256" key="4">
    <source>
        <dbReference type="ARBA" id="ARBA00023136"/>
    </source>
</evidence>
<evidence type="ECO:0000256" key="3">
    <source>
        <dbReference type="ARBA" id="ARBA00022989"/>
    </source>
</evidence>
<dbReference type="SUPFAM" id="SSF81321">
    <property type="entry name" value="Family A G protein-coupled receptor-like"/>
    <property type="match status" value="1"/>
</dbReference>
<reference evidence="7" key="1">
    <citation type="submission" date="2021-03" db="EMBL/GenBank/DDBJ databases">
        <authorList>
            <person name="Tagirdzhanova G."/>
        </authorList>
    </citation>
    <scope>NUCLEOTIDE SEQUENCE</scope>
</reference>
<feature type="transmembrane region" description="Helical" evidence="5">
    <location>
        <begin position="94"/>
        <end position="112"/>
    </location>
</feature>
<dbReference type="OrthoDB" id="18453at2759"/>
<dbReference type="GO" id="GO:0007189">
    <property type="term" value="P:adenylate cyclase-activating G protein-coupled receptor signaling pathway"/>
    <property type="evidence" value="ECO:0007669"/>
    <property type="project" value="TreeGrafter"/>
</dbReference>
<dbReference type="PANTHER" id="PTHR23112:SF22">
    <property type="entry name" value="G-PROTEIN COUPLED RECEPTOR"/>
    <property type="match status" value="1"/>
</dbReference>
<proteinExistence type="predicted"/>
<comment type="subcellular location">
    <subcellularLocation>
        <location evidence="1">Membrane</location>
        <topology evidence="1">Multi-pass membrane protein</topology>
    </subcellularLocation>
</comment>